<dbReference type="OrthoDB" id="2088200at2"/>
<keyword evidence="3" id="KW-1185">Reference proteome</keyword>
<dbReference type="Proteomes" id="UP000198304">
    <property type="component" value="Unassembled WGS sequence"/>
</dbReference>
<protein>
    <submittedName>
        <fullName evidence="2">Uncharacterized protein</fullName>
    </submittedName>
</protein>
<keyword evidence="1" id="KW-1133">Transmembrane helix</keyword>
<gene>
    <name evidence="2" type="ORF">SAMN05446037_1010108</name>
</gene>
<reference evidence="3" key="1">
    <citation type="submission" date="2017-06" db="EMBL/GenBank/DDBJ databases">
        <authorList>
            <person name="Varghese N."/>
            <person name="Submissions S."/>
        </authorList>
    </citation>
    <scope>NUCLEOTIDE SEQUENCE [LARGE SCALE GENOMIC DNA]</scope>
    <source>
        <strain evidence="3">SCA</strain>
    </source>
</reference>
<keyword evidence="1" id="KW-0472">Membrane</keyword>
<evidence type="ECO:0000313" key="3">
    <source>
        <dbReference type="Proteomes" id="UP000198304"/>
    </source>
</evidence>
<evidence type="ECO:0000256" key="1">
    <source>
        <dbReference type="SAM" id="Phobius"/>
    </source>
</evidence>
<dbReference type="EMBL" id="FZOJ01000010">
    <property type="protein sequence ID" value="SNS45644.1"/>
    <property type="molecule type" value="Genomic_DNA"/>
</dbReference>
<dbReference type="AlphaFoldDB" id="A0A239EP55"/>
<proteinExistence type="predicted"/>
<sequence length="71" mass="8268">MFMVIVIIFAILALTLFDLPFLFKKKNPLATFTYYFLILIGIFIAYINIQDLPVASPAIYIEKLIDLIIRR</sequence>
<name>A0A239EP55_9FIRM</name>
<dbReference type="RefSeq" id="WP_089283147.1">
    <property type="nucleotide sequence ID" value="NZ_FZOJ01000010.1"/>
</dbReference>
<evidence type="ECO:0000313" key="2">
    <source>
        <dbReference type="EMBL" id="SNS45644.1"/>
    </source>
</evidence>
<organism evidence="2 3">
    <name type="scientific">Anaerovirgula multivorans</name>
    <dbReference type="NCBI Taxonomy" id="312168"/>
    <lineage>
        <taxon>Bacteria</taxon>
        <taxon>Bacillati</taxon>
        <taxon>Bacillota</taxon>
        <taxon>Clostridia</taxon>
        <taxon>Peptostreptococcales</taxon>
        <taxon>Natronincolaceae</taxon>
        <taxon>Anaerovirgula</taxon>
    </lineage>
</organism>
<feature type="transmembrane region" description="Helical" evidence="1">
    <location>
        <begin position="32"/>
        <end position="49"/>
    </location>
</feature>
<accession>A0A239EP55</accession>
<keyword evidence="1" id="KW-0812">Transmembrane</keyword>